<accession>A0A7X3KSY1</accession>
<dbReference type="RefSeq" id="WP_160479546.1">
    <property type="nucleotide sequence ID" value="NZ_WTFN01000003.1"/>
</dbReference>
<organism evidence="1 2">
    <name type="scientific">Metapseudomonas otitidis</name>
    <dbReference type="NCBI Taxonomy" id="319939"/>
    <lineage>
        <taxon>Bacteria</taxon>
        <taxon>Pseudomonadati</taxon>
        <taxon>Pseudomonadota</taxon>
        <taxon>Gammaproteobacteria</taxon>
        <taxon>Pseudomonadales</taxon>
        <taxon>Pseudomonadaceae</taxon>
        <taxon>Metapseudomonas</taxon>
    </lineage>
</organism>
<evidence type="ECO:0000313" key="1">
    <source>
        <dbReference type="EMBL" id="MWK54667.1"/>
    </source>
</evidence>
<name>A0A7X3KSY1_9GAMM</name>
<reference evidence="1 2" key="1">
    <citation type="submission" date="2019-12" db="EMBL/GenBank/DDBJ databases">
        <title>Draft genome sequence of Pseudomonas otitidis recovered from a chicken carcass.</title>
        <authorList>
            <person name="Vieira T.R."/>
            <person name="Oliviera E.F.C."/>
            <person name="Silva N.M.V."/>
            <person name="Sambrano G.E."/>
            <person name="Cibulski S.P."/>
            <person name="Cardoso M.R.I."/>
        </authorList>
    </citation>
    <scope>NUCLEOTIDE SEQUENCE [LARGE SCALE GENOMIC DNA]</scope>
    <source>
        <strain evidence="1 2">25_K</strain>
    </source>
</reference>
<dbReference type="EMBL" id="WTFN01000003">
    <property type="protein sequence ID" value="MWK54667.1"/>
    <property type="molecule type" value="Genomic_DNA"/>
</dbReference>
<protein>
    <submittedName>
        <fullName evidence="1">Uncharacterized protein</fullName>
    </submittedName>
</protein>
<comment type="caution">
    <text evidence="1">The sequence shown here is derived from an EMBL/GenBank/DDBJ whole genome shotgun (WGS) entry which is preliminary data.</text>
</comment>
<gene>
    <name evidence="1" type="ORF">GO594_01635</name>
</gene>
<sequence>MTVGELRMYQIPAWWTAIGHLQLHRDLSKSGCKQDAEQHLLAWKTQLPRCELVVGETSLTHREVANA</sequence>
<dbReference type="Proteomes" id="UP000461288">
    <property type="component" value="Unassembled WGS sequence"/>
</dbReference>
<evidence type="ECO:0000313" key="2">
    <source>
        <dbReference type="Proteomes" id="UP000461288"/>
    </source>
</evidence>
<proteinExistence type="predicted"/>
<dbReference type="AlphaFoldDB" id="A0A7X3KSY1"/>